<protein>
    <submittedName>
        <fullName evidence="1">Uncharacterized protein</fullName>
    </submittedName>
</protein>
<keyword evidence="2" id="KW-1185">Reference proteome</keyword>
<sequence>MSTITTKSVTTVLGSIIQKQYMAWQELQNESTENLIEYIQWSSDPAYSSTADDAFMVFCFRFQIQLLKKLIPICKQWNLDRDYATQLGEKVFDRFRKYAGSFNKDKCNKEIDICVLFFLFRIAQNLLPGFKNEILGNDLSPYIGDEEIIKDFPDMEQSSMQPSKLKDLKRIQEIIQSALDRLSPKHKIIYLTYKMHEKEGYKLPRKLLESLRDELDLSQATIRSYKKDSFDIVDTYLKLYGSK</sequence>
<dbReference type="EMBL" id="CAIJDO010000269">
    <property type="protein sequence ID" value="CAD0009482.1"/>
    <property type="molecule type" value="Genomic_DNA"/>
</dbReference>
<gene>
    <name evidence="1" type="ORF">FLACHUCJ7_04260</name>
</gene>
<evidence type="ECO:0000313" key="2">
    <source>
        <dbReference type="Proteomes" id="UP000556700"/>
    </source>
</evidence>
<accession>A0A6V6ZF19</accession>
<proteinExistence type="predicted"/>
<name>A0A6V6ZF19_9FLAO</name>
<reference evidence="1 2" key="1">
    <citation type="submission" date="2020-06" db="EMBL/GenBank/DDBJ databases">
        <authorList>
            <person name="Criscuolo A."/>
        </authorList>
    </citation>
    <scope>NUCLEOTIDE SEQUENCE [LARGE SCALE GENOMIC DNA]</scope>
    <source>
        <strain evidence="2">CIP 110025</strain>
    </source>
</reference>
<comment type="caution">
    <text evidence="1">The sequence shown here is derived from an EMBL/GenBank/DDBJ whole genome shotgun (WGS) entry which is preliminary data.</text>
</comment>
<organism evidence="1 2">
    <name type="scientific">Flavobacterium chungangense</name>
    <dbReference type="NCBI Taxonomy" id="554283"/>
    <lineage>
        <taxon>Bacteria</taxon>
        <taxon>Pseudomonadati</taxon>
        <taxon>Bacteroidota</taxon>
        <taxon>Flavobacteriia</taxon>
        <taxon>Flavobacteriales</taxon>
        <taxon>Flavobacteriaceae</taxon>
        <taxon>Flavobacterium</taxon>
    </lineage>
</organism>
<dbReference type="Proteomes" id="UP000556700">
    <property type="component" value="Unassembled WGS sequence"/>
</dbReference>
<evidence type="ECO:0000313" key="1">
    <source>
        <dbReference type="EMBL" id="CAD0009482.1"/>
    </source>
</evidence>
<dbReference type="AlphaFoldDB" id="A0A6V6ZF19"/>